<gene>
    <name evidence="3" type="ORF">GON05_33630</name>
</gene>
<dbReference type="InterPro" id="IPR009671">
    <property type="entry name" value="RraB_dom"/>
</dbReference>
<dbReference type="Proteomes" id="UP000467637">
    <property type="component" value="Unassembled WGS sequence"/>
</dbReference>
<dbReference type="Pfam" id="PF06877">
    <property type="entry name" value="RraB"/>
    <property type="match status" value="1"/>
</dbReference>
<evidence type="ECO:0000259" key="1">
    <source>
        <dbReference type="Pfam" id="PF05117"/>
    </source>
</evidence>
<dbReference type="InterPro" id="IPR036701">
    <property type="entry name" value="RraB-like_sf"/>
</dbReference>
<feature type="domain" description="Regulator of ribonuclease activity B" evidence="2">
    <location>
        <begin position="154"/>
        <end position="253"/>
    </location>
</feature>
<sequence>MEIGGHPMEEDWNLFERIRDREQVLVFMNTALKQKAPFIGYGQRITIVFNMYSLWDLSDSSTQKAQQAFYELEDKLISRMKDQGYALYAGRISSNNKMEMYFYAKDDWDWEREMKRVLADFPNFRYYFSRNLDADWSFYLEEMAPSPLEEQWMRNAKIAYALKRRGDNLEKAREVQHWLHFPDSTRMDAMKSKVGALGYRIIVSEFDTTRQVEPYVLHLSKLHTLDVPTVNAVTKELFVLAAEVGGTYDGWGTRLILRFPAKLRAHLKRIFLKMISAFK</sequence>
<evidence type="ECO:0000259" key="2">
    <source>
        <dbReference type="Pfam" id="PF06877"/>
    </source>
</evidence>
<accession>A0ABW9UI38</accession>
<dbReference type="InterPro" id="IPR016097">
    <property type="entry name" value="DUF695"/>
</dbReference>
<dbReference type="EMBL" id="WSEM01000034">
    <property type="protein sequence ID" value="MVQ39543.1"/>
    <property type="molecule type" value="Genomic_DNA"/>
</dbReference>
<evidence type="ECO:0000313" key="3">
    <source>
        <dbReference type="EMBL" id="MVQ39543.1"/>
    </source>
</evidence>
<proteinExistence type="predicted"/>
<dbReference type="Gene3D" id="3.30.70.970">
    <property type="entry name" value="RraB-like"/>
    <property type="match status" value="1"/>
</dbReference>
<organism evidence="3 4">
    <name type="scientific">Paenibacillus anseongense</name>
    <dbReference type="NCBI Taxonomy" id="2682845"/>
    <lineage>
        <taxon>Bacteria</taxon>
        <taxon>Bacillati</taxon>
        <taxon>Bacillota</taxon>
        <taxon>Bacilli</taxon>
        <taxon>Bacillales</taxon>
        <taxon>Paenibacillaceae</taxon>
        <taxon>Paenibacillus</taxon>
    </lineage>
</organism>
<dbReference type="Pfam" id="PF05117">
    <property type="entry name" value="DUF695"/>
    <property type="match status" value="1"/>
</dbReference>
<comment type="caution">
    <text evidence="3">The sequence shown here is derived from an EMBL/GenBank/DDBJ whole genome shotgun (WGS) entry which is preliminary data.</text>
</comment>
<evidence type="ECO:0000313" key="4">
    <source>
        <dbReference type="Proteomes" id="UP000467637"/>
    </source>
</evidence>
<dbReference type="SUPFAM" id="SSF89946">
    <property type="entry name" value="Hypothetical protein VC0424"/>
    <property type="match status" value="1"/>
</dbReference>
<protein>
    <submittedName>
        <fullName evidence="3">DUF695 domain-containing protein</fullName>
    </submittedName>
</protein>
<keyword evidence="4" id="KW-1185">Reference proteome</keyword>
<feature type="domain" description="DUF695" evidence="1">
    <location>
        <begin position="11"/>
        <end position="141"/>
    </location>
</feature>
<name>A0ABW9UI38_9BACL</name>
<reference evidence="3 4" key="1">
    <citation type="submission" date="2019-12" db="EMBL/GenBank/DDBJ databases">
        <authorList>
            <person name="Huq M.A."/>
        </authorList>
    </citation>
    <scope>NUCLEOTIDE SEQUENCE [LARGE SCALE GENOMIC DNA]</scope>
    <source>
        <strain evidence="3 4">MAH-34</strain>
    </source>
</reference>